<dbReference type="STRING" id="210143.A0A1R3H7C1"/>
<accession>A0A1R3H7C1</accession>
<evidence type="ECO:0000259" key="1">
    <source>
        <dbReference type="SMART" id="SM00743"/>
    </source>
</evidence>
<feature type="domain" description="Agenet" evidence="1">
    <location>
        <begin position="2"/>
        <end position="71"/>
    </location>
</feature>
<dbReference type="InterPro" id="IPR008395">
    <property type="entry name" value="Agenet-like_dom"/>
</dbReference>
<dbReference type="InterPro" id="IPR014002">
    <property type="entry name" value="Agenet_dom_plant"/>
</dbReference>
<gene>
    <name evidence="2" type="ORF">CCACVL1_21244</name>
</gene>
<reference evidence="2 3" key="1">
    <citation type="submission" date="2013-09" db="EMBL/GenBank/DDBJ databases">
        <title>Corchorus capsularis genome sequencing.</title>
        <authorList>
            <person name="Alam M."/>
            <person name="Haque M.S."/>
            <person name="Islam M.S."/>
            <person name="Emdad E.M."/>
            <person name="Islam M.M."/>
            <person name="Ahmed B."/>
            <person name="Halim A."/>
            <person name="Hossen Q.M.M."/>
            <person name="Hossain M.Z."/>
            <person name="Ahmed R."/>
            <person name="Khan M.M."/>
            <person name="Islam R."/>
            <person name="Rashid M.M."/>
            <person name="Khan S.A."/>
            <person name="Rahman M.S."/>
            <person name="Alam M."/>
        </authorList>
    </citation>
    <scope>NUCLEOTIDE SEQUENCE [LARGE SCALE GENOMIC DNA]</scope>
    <source>
        <strain evidence="3">cv. CVL-1</strain>
        <tissue evidence="2">Whole seedling</tissue>
    </source>
</reference>
<dbReference type="EMBL" id="AWWV01012544">
    <property type="protein sequence ID" value="OMO66255.1"/>
    <property type="molecule type" value="Genomic_DNA"/>
</dbReference>
<dbReference type="Gene3D" id="2.30.30.140">
    <property type="match status" value="1"/>
</dbReference>
<dbReference type="CDD" id="cd20405">
    <property type="entry name" value="Tudor_Agenet_AtDUF_rpt1_3"/>
    <property type="match status" value="1"/>
</dbReference>
<dbReference type="AlphaFoldDB" id="A0A1R3H7C1"/>
<organism evidence="2 3">
    <name type="scientific">Corchorus capsularis</name>
    <name type="common">Jute</name>
    <dbReference type="NCBI Taxonomy" id="210143"/>
    <lineage>
        <taxon>Eukaryota</taxon>
        <taxon>Viridiplantae</taxon>
        <taxon>Streptophyta</taxon>
        <taxon>Embryophyta</taxon>
        <taxon>Tracheophyta</taxon>
        <taxon>Spermatophyta</taxon>
        <taxon>Magnoliopsida</taxon>
        <taxon>eudicotyledons</taxon>
        <taxon>Gunneridae</taxon>
        <taxon>Pentapetalae</taxon>
        <taxon>rosids</taxon>
        <taxon>malvids</taxon>
        <taxon>Malvales</taxon>
        <taxon>Malvaceae</taxon>
        <taxon>Grewioideae</taxon>
        <taxon>Apeibeae</taxon>
        <taxon>Corchorus</taxon>
    </lineage>
</organism>
<keyword evidence="3" id="KW-1185">Reference proteome</keyword>
<comment type="caution">
    <text evidence="2">The sequence shown here is derived from an EMBL/GenBank/DDBJ whole genome shotgun (WGS) entry which is preliminary data.</text>
</comment>
<dbReference type="Pfam" id="PF05641">
    <property type="entry name" value="Agenet"/>
    <property type="match status" value="1"/>
</dbReference>
<dbReference type="OrthoDB" id="938602at2759"/>
<dbReference type="PANTHER" id="PTHR31917:SF148">
    <property type="entry name" value="DUF724 DOMAIN-CONTAINING PROTEIN 2"/>
    <property type="match status" value="1"/>
</dbReference>
<proteinExistence type="predicted"/>
<evidence type="ECO:0000313" key="2">
    <source>
        <dbReference type="EMBL" id="OMO66255.1"/>
    </source>
</evidence>
<dbReference type="Gramene" id="OMO66255">
    <property type="protein sequence ID" value="OMO66255"/>
    <property type="gene ID" value="CCACVL1_21244"/>
</dbReference>
<dbReference type="OMA" id="NKEQGFF"/>
<sequence length="103" mass="11594">MAVFQVGDRIEVCNKEQGFFGSYYEATIVSKLNDGSYRVRYENLIEKDDHSKLLIEQVSVDEVQPMPPRIIEGKGTQFYSYLDKVDASTMMAGASGLSSKKMI</sequence>
<dbReference type="SMART" id="SM00743">
    <property type="entry name" value="Agenet"/>
    <property type="match status" value="1"/>
</dbReference>
<evidence type="ECO:0000313" key="3">
    <source>
        <dbReference type="Proteomes" id="UP000188268"/>
    </source>
</evidence>
<dbReference type="PANTHER" id="PTHR31917">
    <property type="entry name" value="AGENET DOMAIN-CONTAINING PROTEIN-RELATED"/>
    <property type="match status" value="1"/>
</dbReference>
<protein>
    <recommendedName>
        <fullName evidence="1">Agenet domain-containing protein</fullName>
    </recommendedName>
</protein>
<dbReference type="Proteomes" id="UP000188268">
    <property type="component" value="Unassembled WGS sequence"/>
</dbReference>
<name>A0A1R3H7C1_COCAP</name>